<evidence type="ECO:0000256" key="15">
    <source>
        <dbReference type="SAM" id="Phobius"/>
    </source>
</evidence>
<feature type="transmembrane region" description="Helical" evidence="15">
    <location>
        <begin position="281"/>
        <end position="305"/>
    </location>
</feature>
<keyword evidence="7" id="KW-0967">Endosome</keyword>
<feature type="compositionally biased region" description="Polar residues" evidence="14">
    <location>
        <begin position="568"/>
        <end position="580"/>
    </location>
</feature>
<evidence type="ECO:0000256" key="6">
    <source>
        <dbReference type="ARBA" id="ARBA00022692"/>
    </source>
</evidence>
<dbReference type="AlphaFoldDB" id="A0A0D2WX55"/>
<dbReference type="RefSeq" id="XP_004342865.1">
    <property type="nucleotide sequence ID" value="XM_004342816.2"/>
</dbReference>
<feature type="transmembrane region" description="Helical" evidence="15">
    <location>
        <begin position="239"/>
        <end position="261"/>
    </location>
</feature>
<feature type="region of interest" description="Disordered" evidence="14">
    <location>
        <begin position="530"/>
        <end position="580"/>
    </location>
</feature>
<dbReference type="Pfam" id="PF00999">
    <property type="entry name" value="Na_H_Exchanger"/>
    <property type="match status" value="1"/>
</dbReference>
<dbReference type="PANTHER" id="PTHR10110:SF187">
    <property type="entry name" value="SODIUM_HYDROGEN EXCHANGER"/>
    <property type="match status" value="1"/>
</dbReference>
<keyword evidence="9" id="KW-0915">Sodium</keyword>
<feature type="transmembrane region" description="Helical" evidence="15">
    <location>
        <begin position="37"/>
        <end position="57"/>
    </location>
</feature>
<feature type="transmembrane region" description="Helical" evidence="15">
    <location>
        <begin position="69"/>
        <end position="86"/>
    </location>
</feature>
<evidence type="ECO:0000259" key="16">
    <source>
        <dbReference type="Pfam" id="PF00999"/>
    </source>
</evidence>
<dbReference type="NCBIfam" id="TIGR00840">
    <property type="entry name" value="b_cpa1"/>
    <property type="match status" value="1"/>
</dbReference>
<evidence type="ECO:0000256" key="12">
    <source>
        <dbReference type="ARBA" id="ARBA00023201"/>
    </source>
</evidence>
<evidence type="ECO:0000256" key="2">
    <source>
        <dbReference type="ARBA" id="ARBA00004651"/>
    </source>
</evidence>
<dbReference type="PRINTS" id="PR01084">
    <property type="entry name" value="NAHEXCHNGR"/>
</dbReference>
<comment type="similarity">
    <text evidence="3 13">Belongs to the monovalent cation:proton antiporter 1 (CPA1) transporter (TC 2.A.36) family.</text>
</comment>
<evidence type="ECO:0000256" key="11">
    <source>
        <dbReference type="ARBA" id="ARBA00023136"/>
    </source>
</evidence>
<keyword evidence="12 13" id="KW-0739">Sodium transport</keyword>
<dbReference type="OrthoDB" id="196264at2759"/>
<sequence>MPNLVQAGVSLISRRSTESEAEVAAEQSAEEIHVATSTSLLLLLGLLMLTVITVWIFHIRHFRFVHETGLSIIYGVIAGLIINYAPGDHSIQNRTVFDSEIFFYVLLVPIIFHAGYSLKQRHFFRNIAGILVYALIGTTISTFIFGGIMYWYVAAGNENIDMGIVDCLSFGALISATDPVTVLAIFSEMRADVDLYALMFGESVLNDAVAIVLFRTIASYQPGLNNAFDAAGFFKSIGVFLGIFVGSMAIGLAVAMVTALFMKQSTIKHHPLLETAAFVLLSYSSYLAAEAVGLSGIVSVLFTGMGQAHYTFNNLSEESQNRTKQFFELLNFLAENFVFSYLGLSLFTFPSHVWRPGFIIVSILACILSRMCNVFPLSFVLNLFKKPYKRIPLKFQLMMVWAGLRGAIAFSLASSETVTEAQKIILTTTLMIVLFTVLVFGGGTTMMLQFLKIRVGVSDDDEVPTSNYVSNSKQNPLANHQPQEGQASLVRRFLNFDQNYLKPVFDSRYVDVAEPDTGFGSVLASFKNRKGPRPVPVVDASPDELAAKGKTRLDRDGDDESLDDTPKISGSSSVKLQLGD</sequence>
<evidence type="ECO:0000256" key="4">
    <source>
        <dbReference type="ARBA" id="ARBA00022448"/>
    </source>
</evidence>
<comment type="subcellular location">
    <subcellularLocation>
        <location evidence="2">Cell membrane</location>
        <topology evidence="2">Multi-pass membrane protein</topology>
    </subcellularLocation>
    <subcellularLocation>
        <location evidence="1">Recycling endosome membrane</location>
        <topology evidence="1">Multi-pass membrane protein</topology>
    </subcellularLocation>
</comment>
<dbReference type="Gene3D" id="6.10.140.1330">
    <property type="match status" value="1"/>
</dbReference>
<evidence type="ECO:0000256" key="8">
    <source>
        <dbReference type="ARBA" id="ARBA00022989"/>
    </source>
</evidence>
<evidence type="ECO:0000256" key="10">
    <source>
        <dbReference type="ARBA" id="ARBA00023065"/>
    </source>
</evidence>
<keyword evidence="6 13" id="KW-0812">Transmembrane</keyword>
<dbReference type="GO" id="GO:0051453">
    <property type="term" value="P:regulation of intracellular pH"/>
    <property type="evidence" value="ECO:0007669"/>
    <property type="project" value="TreeGrafter"/>
</dbReference>
<evidence type="ECO:0000256" key="5">
    <source>
        <dbReference type="ARBA" id="ARBA00022475"/>
    </source>
</evidence>
<evidence type="ECO:0000313" key="18">
    <source>
        <dbReference type="Proteomes" id="UP000008743"/>
    </source>
</evidence>
<keyword evidence="13" id="KW-0050">Antiport</keyword>
<evidence type="ECO:0000256" key="7">
    <source>
        <dbReference type="ARBA" id="ARBA00022753"/>
    </source>
</evidence>
<dbReference type="GO" id="GO:0015385">
    <property type="term" value="F:sodium:proton antiporter activity"/>
    <property type="evidence" value="ECO:0007669"/>
    <property type="project" value="InterPro"/>
</dbReference>
<feature type="transmembrane region" description="Helical" evidence="15">
    <location>
        <begin position="195"/>
        <end position="218"/>
    </location>
</feature>
<name>A0A0D2WX55_CAPO3</name>
<dbReference type="STRING" id="595528.A0A0D2WX55"/>
<feature type="transmembrane region" description="Helical" evidence="15">
    <location>
        <begin position="359"/>
        <end position="383"/>
    </location>
</feature>
<feature type="domain" description="Cation/H+ exchanger transmembrane" evidence="16">
    <location>
        <begin position="49"/>
        <end position="449"/>
    </location>
</feature>
<feature type="transmembrane region" description="Helical" evidence="15">
    <location>
        <begin position="130"/>
        <end position="153"/>
    </location>
</feature>
<proteinExistence type="inferred from homology"/>
<dbReference type="eggNOG" id="KOG1965">
    <property type="taxonomic scope" value="Eukaryota"/>
</dbReference>
<evidence type="ECO:0000256" key="14">
    <source>
        <dbReference type="SAM" id="MobiDB-lite"/>
    </source>
</evidence>
<dbReference type="GO" id="GO:0015386">
    <property type="term" value="F:potassium:proton antiporter activity"/>
    <property type="evidence" value="ECO:0007669"/>
    <property type="project" value="TreeGrafter"/>
</dbReference>
<keyword evidence="11 15" id="KW-0472">Membrane</keyword>
<feature type="transmembrane region" description="Helical" evidence="15">
    <location>
        <begin position="424"/>
        <end position="448"/>
    </location>
</feature>
<feature type="compositionally biased region" description="Basic and acidic residues" evidence="14">
    <location>
        <begin position="545"/>
        <end position="555"/>
    </location>
</feature>
<dbReference type="GO" id="GO:0098719">
    <property type="term" value="P:sodium ion import across plasma membrane"/>
    <property type="evidence" value="ECO:0007669"/>
    <property type="project" value="TreeGrafter"/>
</dbReference>
<dbReference type="PANTHER" id="PTHR10110">
    <property type="entry name" value="SODIUM/HYDROGEN EXCHANGER"/>
    <property type="match status" value="1"/>
</dbReference>
<evidence type="ECO:0000313" key="17">
    <source>
        <dbReference type="EMBL" id="KJE97685.1"/>
    </source>
</evidence>
<evidence type="ECO:0000256" key="1">
    <source>
        <dbReference type="ARBA" id="ARBA00004195"/>
    </source>
</evidence>
<gene>
    <name evidence="17" type="ORF">CAOG_007792</name>
</gene>
<keyword evidence="10 13" id="KW-0406">Ion transport</keyword>
<keyword evidence="8 15" id="KW-1133">Transmembrane helix</keyword>
<reference evidence="18" key="1">
    <citation type="submission" date="2011-02" db="EMBL/GenBank/DDBJ databases">
        <title>The Genome Sequence of Capsaspora owczarzaki ATCC 30864.</title>
        <authorList>
            <person name="Russ C."/>
            <person name="Cuomo C."/>
            <person name="Burger G."/>
            <person name="Gray M.W."/>
            <person name="Holland P.W.H."/>
            <person name="King N."/>
            <person name="Lang F.B.F."/>
            <person name="Roger A.J."/>
            <person name="Ruiz-Trillo I."/>
            <person name="Young S.K."/>
            <person name="Zeng Q."/>
            <person name="Gargeya S."/>
            <person name="Alvarado L."/>
            <person name="Berlin A."/>
            <person name="Chapman S.B."/>
            <person name="Chen Z."/>
            <person name="Freedman E."/>
            <person name="Gellesch M."/>
            <person name="Goldberg J."/>
            <person name="Griggs A."/>
            <person name="Gujja S."/>
            <person name="Heilman E."/>
            <person name="Heiman D."/>
            <person name="Howarth C."/>
            <person name="Mehta T."/>
            <person name="Neiman D."/>
            <person name="Pearson M."/>
            <person name="Roberts A."/>
            <person name="Saif S."/>
            <person name="Shea T."/>
            <person name="Shenoy N."/>
            <person name="Sisk P."/>
            <person name="Stolte C."/>
            <person name="Sykes S."/>
            <person name="White J."/>
            <person name="Yandava C."/>
            <person name="Haas B."/>
            <person name="Nusbaum C."/>
            <person name="Birren B."/>
        </authorList>
    </citation>
    <scope>NUCLEOTIDE SEQUENCE</scope>
    <source>
        <strain evidence="18">ATCC 30864</strain>
    </source>
</reference>
<protein>
    <recommendedName>
        <fullName evidence="13">Sodium/hydrogen exchanger</fullName>
    </recommendedName>
</protein>
<dbReference type="PRINTS" id="PR01088">
    <property type="entry name" value="NAHEXCHNGR6"/>
</dbReference>
<dbReference type="InParanoid" id="A0A0D2WX55"/>
<dbReference type="GO" id="GO:0005886">
    <property type="term" value="C:plasma membrane"/>
    <property type="evidence" value="ECO:0007669"/>
    <property type="project" value="UniProtKB-SubCell"/>
</dbReference>
<organism evidence="17 18">
    <name type="scientific">Capsaspora owczarzaki (strain ATCC 30864)</name>
    <dbReference type="NCBI Taxonomy" id="595528"/>
    <lineage>
        <taxon>Eukaryota</taxon>
        <taxon>Filasterea</taxon>
        <taxon>Capsaspora</taxon>
    </lineage>
</organism>
<keyword evidence="4 13" id="KW-0813">Transport</keyword>
<keyword evidence="18" id="KW-1185">Reference proteome</keyword>
<evidence type="ECO:0000256" key="9">
    <source>
        <dbReference type="ARBA" id="ARBA00023053"/>
    </source>
</evidence>
<feature type="transmembrane region" description="Helical" evidence="15">
    <location>
        <begin position="326"/>
        <end position="347"/>
    </location>
</feature>
<evidence type="ECO:0000256" key="3">
    <source>
        <dbReference type="ARBA" id="ARBA00007367"/>
    </source>
</evidence>
<keyword evidence="5" id="KW-1003">Cell membrane</keyword>
<feature type="transmembrane region" description="Helical" evidence="15">
    <location>
        <begin position="101"/>
        <end position="118"/>
    </location>
</feature>
<accession>A0A0D2WX55</accession>
<dbReference type="EMBL" id="KE346375">
    <property type="protein sequence ID" value="KJE97685.1"/>
    <property type="molecule type" value="Genomic_DNA"/>
</dbReference>
<dbReference type="InterPro" id="IPR004709">
    <property type="entry name" value="NaH_exchanger"/>
</dbReference>
<dbReference type="GO" id="GO:0055038">
    <property type="term" value="C:recycling endosome membrane"/>
    <property type="evidence" value="ECO:0007669"/>
    <property type="project" value="UniProtKB-SubCell"/>
</dbReference>
<dbReference type="OMA" id="ATPPFWA"/>
<dbReference type="PhylomeDB" id="A0A0D2WX55"/>
<evidence type="ECO:0000256" key="13">
    <source>
        <dbReference type="RuleBase" id="RU003722"/>
    </source>
</evidence>
<dbReference type="InterPro" id="IPR002090">
    <property type="entry name" value="NHE-6/7/9"/>
</dbReference>
<dbReference type="FunCoup" id="A0A0D2WX55">
    <property type="interactions" value="213"/>
</dbReference>
<dbReference type="InterPro" id="IPR018422">
    <property type="entry name" value="Cation/H_exchanger_CPA1"/>
</dbReference>
<dbReference type="InterPro" id="IPR006153">
    <property type="entry name" value="Cation/H_exchanger_TM"/>
</dbReference>
<dbReference type="Proteomes" id="UP000008743">
    <property type="component" value="Unassembled WGS sequence"/>
</dbReference>